<dbReference type="EMBL" id="CAJOBA010013872">
    <property type="protein sequence ID" value="CAF3881275.1"/>
    <property type="molecule type" value="Genomic_DNA"/>
</dbReference>
<evidence type="ECO:0000256" key="1">
    <source>
        <dbReference type="ARBA" id="ARBA00004123"/>
    </source>
</evidence>
<evidence type="ECO:0000256" key="5">
    <source>
        <dbReference type="ARBA" id="ARBA00023242"/>
    </source>
</evidence>
<feature type="compositionally biased region" description="Basic and acidic residues" evidence="6">
    <location>
        <begin position="554"/>
        <end position="563"/>
    </location>
</feature>
<dbReference type="AlphaFoldDB" id="A0A8S2L3R4"/>
<keyword evidence="3" id="KW-0863">Zinc-finger</keyword>
<dbReference type="InterPro" id="IPR052035">
    <property type="entry name" value="ZnF_BED_domain_contain"/>
</dbReference>
<evidence type="ECO:0000256" key="2">
    <source>
        <dbReference type="ARBA" id="ARBA00022723"/>
    </source>
</evidence>
<dbReference type="Proteomes" id="UP000682733">
    <property type="component" value="Unassembled WGS sequence"/>
</dbReference>
<dbReference type="PANTHER" id="PTHR46481:SF10">
    <property type="entry name" value="ZINC FINGER BED DOMAIN-CONTAINING PROTEIN 39"/>
    <property type="match status" value="1"/>
</dbReference>
<gene>
    <name evidence="8" type="ORF">OVA965_LOCUS19832</name>
    <name evidence="9" type="ORF">TMI583_LOCUS20006</name>
</gene>
<keyword evidence="5" id="KW-0539">Nucleus</keyword>
<reference evidence="9" key="1">
    <citation type="submission" date="2021-02" db="EMBL/GenBank/DDBJ databases">
        <authorList>
            <person name="Nowell W R."/>
        </authorList>
    </citation>
    <scope>NUCLEOTIDE SEQUENCE</scope>
</reference>
<feature type="region of interest" description="Disordered" evidence="6">
    <location>
        <begin position="531"/>
        <end position="573"/>
    </location>
</feature>
<evidence type="ECO:0000256" key="3">
    <source>
        <dbReference type="ARBA" id="ARBA00022771"/>
    </source>
</evidence>
<sequence>MSLVNAKSNNNLKTKLQALVTAKDPTISFIKPAISPSDCWTSFSQIQLSKVSQDYVVCLSCGTVLKWISENGTKVMKNHSCPKKNGIKSITPKGRQRTISSYCEAEPNGYATIKHQLTEALAKQLMNAGAIVGTAVPVKELLPHPSTNKKLYISGIHYGGVSLHYVDSNSDLRVFTLACQAYDYETQQSKNIRAFVERILDEFGLSLSDDVYIVTDNENKMTCAFKSNVQRIGCSAHYLNKILEHGFKKKDINCDELQSLFKSVHELVTHVRKCHKQSLLSVNVQSYCKTRFNGSYLMMNSVLNVFNELSNVISDDQKLNYLTISRDELQLVCLYLKHFDDVIERMGAEKKPTLHLVIPYKQLLINRSAINDDDTTHTTPLKKFIAKHVIDYWVLQDVHYLATMLHPNLVICRNTNVQDKTKTKDGNLVKPASSKTELDLYLCDETKIEKETNILNYWKLNETQYPKLAHLAKQILCIPTANTAIERLFSYSGNTITNRRIRLETERVNHLLFIQRNLFTLREIFPPAGEEFSKRKNSLQSTSSTPQSSPTKRQRTDFVGEKEENMDDNNDND</sequence>
<organism evidence="9 10">
    <name type="scientific">Didymodactylos carnosus</name>
    <dbReference type="NCBI Taxonomy" id="1234261"/>
    <lineage>
        <taxon>Eukaryota</taxon>
        <taxon>Metazoa</taxon>
        <taxon>Spiralia</taxon>
        <taxon>Gnathifera</taxon>
        <taxon>Rotifera</taxon>
        <taxon>Eurotatoria</taxon>
        <taxon>Bdelloidea</taxon>
        <taxon>Philodinida</taxon>
        <taxon>Philodinidae</taxon>
        <taxon>Didymodactylos</taxon>
    </lineage>
</organism>
<evidence type="ECO:0000256" key="6">
    <source>
        <dbReference type="SAM" id="MobiDB-lite"/>
    </source>
</evidence>
<feature type="domain" description="HAT C-terminal dimerisation" evidence="7">
    <location>
        <begin position="437"/>
        <end position="518"/>
    </location>
</feature>
<proteinExistence type="predicted"/>
<evidence type="ECO:0000256" key="4">
    <source>
        <dbReference type="ARBA" id="ARBA00022833"/>
    </source>
</evidence>
<protein>
    <recommendedName>
        <fullName evidence="7">HAT C-terminal dimerisation domain-containing protein</fullName>
    </recommendedName>
</protein>
<dbReference type="GO" id="GO:0005634">
    <property type="term" value="C:nucleus"/>
    <property type="evidence" value="ECO:0007669"/>
    <property type="project" value="UniProtKB-SubCell"/>
</dbReference>
<dbReference type="InterPro" id="IPR008906">
    <property type="entry name" value="HATC_C_dom"/>
</dbReference>
<comment type="caution">
    <text evidence="9">The sequence shown here is derived from an EMBL/GenBank/DDBJ whole genome shotgun (WGS) entry which is preliminary data.</text>
</comment>
<dbReference type="SUPFAM" id="SSF53098">
    <property type="entry name" value="Ribonuclease H-like"/>
    <property type="match status" value="1"/>
</dbReference>
<evidence type="ECO:0000313" key="8">
    <source>
        <dbReference type="EMBL" id="CAF1112906.1"/>
    </source>
</evidence>
<comment type="subcellular location">
    <subcellularLocation>
        <location evidence="1">Nucleus</location>
    </subcellularLocation>
</comment>
<name>A0A8S2L3R4_9BILA</name>
<keyword evidence="4" id="KW-0862">Zinc</keyword>
<dbReference type="InterPro" id="IPR012337">
    <property type="entry name" value="RNaseH-like_sf"/>
</dbReference>
<dbReference type="Proteomes" id="UP000677228">
    <property type="component" value="Unassembled WGS sequence"/>
</dbReference>
<dbReference type="GO" id="GO:0046983">
    <property type="term" value="F:protein dimerization activity"/>
    <property type="evidence" value="ECO:0007669"/>
    <property type="project" value="InterPro"/>
</dbReference>
<evidence type="ECO:0000313" key="9">
    <source>
        <dbReference type="EMBL" id="CAF3881275.1"/>
    </source>
</evidence>
<evidence type="ECO:0000313" key="10">
    <source>
        <dbReference type="Proteomes" id="UP000682733"/>
    </source>
</evidence>
<feature type="compositionally biased region" description="Acidic residues" evidence="6">
    <location>
        <begin position="564"/>
        <end position="573"/>
    </location>
</feature>
<dbReference type="GO" id="GO:0008270">
    <property type="term" value="F:zinc ion binding"/>
    <property type="evidence" value="ECO:0007669"/>
    <property type="project" value="UniProtKB-KW"/>
</dbReference>
<keyword evidence="2" id="KW-0479">Metal-binding</keyword>
<dbReference type="EMBL" id="CAJNOK010010335">
    <property type="protein sequence ID" value="CAF1112906.1"/>
    <property type="molecule type" value="Genomic_DNA"/>
</dbReference>
<evidence type="ECO:0000259" key="7">
    <source>
        <dbReference type="Pfam" id="PF05699"/>
    </source>
</evidence>
<accession>A0A8S2L3R4</accession>
<dbReference type="Pfam" id="PF05699">
    <property type="entry name" value="Dimer_Tnp_hAT"/>
    <property type="match status" value="1"/>
</dbReference>
<feature type="compositionally biased region" description="Low complexity" evidence="6">
    <location>
        <begin position="540"/>
        <end position="551"/>
    </location>
</feature>
<dbReference type="PANTHER" id="PTHR46481">
    <property type="entry name" value="ZINC FINGER BED DOMAIN-CONTAINING PROTEIN 4"/>
    <property type="match status" value="1"/>
</dbReference>